<organism evidence="2 3">
    <name type="scientific">Glomus cerebriforme</name>
    <dbReference type="NCBI Taxonomy" id="658196"/>
    <lineage>
        <taxon>Eukaryota</taxon>
        <taxon>Fungi</taxon>
        <taxon>Fungi incertae sedis</taxon>
        <taxon>Mucoromycota</taxon>
        <taxon>Glomeromycotina</taxon>
        <taxon>Glomeromycetes</taxon>
        <taxon>Glomerales</taxon>
        <taxon>Glomeraceae</taxon>
        <taxon>Glomus</taxon>
    </lineage>
</organism>
<dbReference type="EMBL" id="QKYT01000176">
    <property type="protein sequence ID" value="RIA90608.1"/>
    <property type="molecule type" value="Genomic_DNA"/>
</dbReference>
<feature type="region of interest" description="Disordered" evidence="1">
    <location>
        <begin position="32"/>
        <end position="112"/>
    </location>
</feature>
<comment type="caution">
    <text evidence="2">The sequence shown here is derived from an EMBL/GenBank/DDBJ whole genome shotgun (WGS) entry which is preliminary data.</text>
</comment>
<reference evidence="2 3" key="1">
    <citation type="submission" date="2018-06" db="EMBL/GenBank/DDBJ databases">
        <title>Comparative genomics reveals the genomic features of Rhizophagus irregularis, R. cerebriforme, R. diaphanum and Gigaspora rosea, and their symbiotic lifestyle signature.</title>
        <authorList>
            <person name="Morin E."/>
            <person name="San Clemente H."/>
            <person name="Chen E.C.H."/>
            <person name="De La Providencia I."/>
            <person name="Hainaut M."/>
            <person name="Kuo A."/>
            <person name="Kohler A."/>
            <person name="Murat C."/>
            <person name="Tang N."/>
            <person name="Roy S."/>
            <person name="Loubradou J."/>
            <person name="Henrissat B."/>
            <person name="Grigoriev I.V."/>
            <person name="Corradi N."/>
            <person name="Roux C."/>
            <person name="Martin F.M."/>
        </authorList>
    </citation>
    <scope>NUCLEOTIDE SEQUENCE [LARGE SCALE GENOMIC DNA]</scope>
    <source>
        <strain evidence="2 3">DAOM 227022</strain>
    </source>
</reference>
<name>A0A397SX31_9GLOM</name>
<keyword evidence="3" id="KW-1185">Reference proteome</keyword>
<dbReference type="STRING" id="658196.A0A397SX31"/>
<sequence>MSSHFNSVYAHNHPSTLALPTTSIFTRQASTTSYNPLNTSSHTTSTSPYYHHIQPPPLAVLEHQSHQTMSQKGNLPTSQWSPDNRMNMFNPGSSPFTPYQSSNGPSKFKTKN</sequence>
<evidence type="ECO:0000313" key="3">
    <source>
        <dbReference type="Proteomes" id="UP000265703"/>
    </source>
</evidence>
<gene>
    <name evidence="2" type="ORF">C1645_823141</name>
</gene>
<feature type="compositionally biased region" description="Polar residues" evidence="1">
    <location>
        <begin position="66"/>
        <end position="84"/>
    </location>
</feature>
<dbReference type="Proteomes" id="UP000265703">
    <property type="component" value="Unassembled WGS sequence"/>
</dbReference>
<evidence type="ECO:0000256" key="1">
    <source>
        <dbReference type="SAM" id="MobiDB-lite"/>
    </source>
</evidence>
<protein>
    <submittedName>
        <fullName evidence="2">Uncharacterized protein</fullName>
    </submittedName>
</protein>
<feature type="compositionally biased region" description="Polar residues" evidence="1">
    <location>
        <begin position="90"/>
        <end position="105"/>
    </location>
</feature>
<accession>A0A397SX31</accession>
<dbReference type="AlphaFoldDB" id="A0A397SX31"/>
<proteinExistence type="predicted"/>
<evidence type="ECO:0000313" key="2">
    <source>
        <dbReference type="EMBL" id="RIA90608.1"/>
    </source>
</evidence>